<dbReference type="EMBL" id="JAAIVB010000011">
    <property type="protein sequence ID" value="NEX60049.1"/>
    <property type="molecule type" value="Genomic_DNA"/>
</dbReference>
<dbReference type="Proteomes" id="UP000482155">
    <property type="component" value="Unassembled WGS sequence"/>
</dbReference>
<accession>A0A6B3SQW1</accession>
<evidence type="ECO:0000259" key="1">
    <source>
        <dbReference type="Pfam" id="PF09397"/>
    </source>
</evidence>
<proteinExistence type="predicted"/>
<name>A0A6B3SQW1_9BURK</name>
<comment type="caution">
    <text evidence="2">The sequence shown here is derived from an EMBL/GenBank/DDBJ whole genome shotgun (WGS) entry which is preliminary data.</text>
</comment>
<feature type="domain" description="FtsK gamma" evidence="1">
    <location>
        <begin position="6"/>
        <end position="55"/>
    </location>
</feature>
<dbReference type="InterPro" id="IPR036388">
    <property type="entry name" value="WH-like_DNA-bd_sf"/>
</dbReference>
<dbReference type="Pfam" id="PF09397">
    <property type="entry name" value="FtsK_gamma"/>
    <property type="match status" value="1"/>
</dbReference>
<evidence type="ECO:0000313" key="3">
    <source>
        <dbReference type="Proteomes" id="UP000482155"/>
    </source>
</evidence>
<dbReference type="Gene3D" id="1.10.10.10">
    <property type="entry name" value="Winged helix-like DNA-binding domain superfamily/Winged helix DNA-binding domain"/>
    <property type="match status" value="1"/>
</dbReference>
<gene>
    <name evidence="2" type="ORF">G3574_03065</name>
</gene>
<protein>
    <recommendedName>
        <fullName evidence="1">FtsK gamma domain-containing protein</fullName>
    </recommendedName>
</protein>
<evidence type="ECO:0000313" key="2">
    <source>
        <dbReference type="EMBL" id="NEX60049.1"/>
    </source>
</evidence>
<dbReference type="InterPro" id="IPR036390">
    <property type="entry name" value="WH_DNA-bd_sf"/>
</dbReference>
<reference evidence="2 3" key="1">
    <citation type="submission" date="2020-02" db="EMBL/GenBank/DDBJ databases">
        <authorList>
            <person name="Kim M.K."/>
        </authorList>
    </citation>
    <scope>NUCLEOTIDE SEQUENCE [LARGE SCALE GENOMIC DNA]</scope>
    <source>
        <strain evidence="2 3">17J57-3</strain>
    </source>
</reference>
<dbReference type="InterPro" id="IPR018541">
    <property type="entry name" value="Ftsk_gamma"/>
</dbReference>
<dbReference type="SUPFAM" id="SSF46785">
    <property type="entry name" value="Winged helix' DNA-binding domain"/>
    <property type="match status" value="1"/>
</dbReference>
<dbReference type="AlphaFoldDB" id="A0A6B3SQW1"/>
<keyword evidence="3" id="KW-1185">Reference proteome</keyword>
<dbReference type="RefSeq" id="WP_163960553.1">
    <property type="nucleotide sequence ID" value="NZ_JAAIVB010000011.1"/>
</dbReference>
<organism evidence="2 3">
    <name type="scientific">Noviherbaspirillum galbum</name>
    <dbReference type="NCBI Taxonomy" id="2709383"/>
    <lineage>
        <taxon>Bacteria</taxon>
        <taxon>Pseudomonadati</taxon>
        <taxon>Pseudomonadota</taxon>
        <taxon>Betaproteobacteria</taxon>
        <taxon>Burkholderiales</taxon>
        <taxon>Oxalobacteraceae</taxon>
        <taxon>Noviherbaspirillum</taxon>
    </lineage>
</organism>
<sequence length="328" mass="37353">MVFAPQLVSQAYRVVLQAQAVSAALLQRRLKIGHSLAQHLLNELIARDVVRYSPRTGHRLDPHFLTRHQRKTMPDPRSLYVDKVVETALFFFECFEENNDGHTGAIKVLKPGNVSNMAIRKRVLHDSYRTNGLSLTAAAIDLHAWLSESGESPDDQTGIVQAIETAAAQYDRPPRKIEDEFRRRHRAFRRLARYYRMIHKHGTAISNDSRVPDYFIPAAWIAMGQSEAHAAQVDGGTHPEHVVPCAFILKNCVDLFEQEWSVDEVAWLLQRMLGVVNITFDERDALDNGENNLKFTMPSNWHPLTGCVYARLHDKNIDLEHACTCQRA</sequence>